<dbReference type="EMBL" id="MN740356">
    <property type="protein sequence ID" value="QHU02409.1"/>
    <property type="molecule type" value="Genomic_DNA"/>
</dbReference>
<sequence length="381" mass="44336">MLSINTIIGVILKKQDISCNTDIFDLLSVGYETDIKMYKECIGPYLFKNKTIEKIYVQAKNIKNKIIYLINTWKWNKSVNYNMDTDFYLNKLDTFHKKYKITLLENNTRYEFRLSDLVNYWIESLNNSQGLFSKPLVLKNPHTNLTFSKHNLYNIYFKLLDSGFIMPTIITNLFYSNMNEKKFSYDYYHSLKANTITNFMTSNFVYEQWEQILNMLHDFREDIDYITFRNSISYVTKQHIWKKFKNITLQYLNYKYSCNPLLSSNSKKKTKRMLVEYIEKNPNFGYTGRSEVMRFIPYDERPIIIQSLSGVSLGELTGTPTPRPPPRLPPGLSQGAPGTSGAPGAPGAPPTPPIIPISPITSSNTQNRSSRIGQTFSLFRR</sequence>
<protein>
    <submittedName>
        <fullName evidence="2">Uncharacterized protein</fullName>
    </submittedName>
</protein>
<reference evidence="2" key="1">
    <citation type="journal article" date="2020" name="Nature">
        <title>Giant virus diversity and host interactions through global metagenomics.</title>
        <authorList>
            <person name="Schulz F."/>
            <person name="Roux S."/>
            <person name="Paez-Espino D."/>
            <person name="Jungbluth S."/>
            <person name="Walsh D.A."/>
            <person name="Denef V.J."/>
            <person name="McMahon K.D."/>
            <person name="Konstantinidis K.T."/>
            <person name="Eloe-Fadrosh E.A."/>
            <person name="Kyrpides N.C."/>
            <person name="Woyke T."/>
        </authorList>
    </citation>
    <scope>NUCLEOTIDE SEQUENCE</scope>
    <source>
        <strain evidence="2">GVMAG-M-3300025880-75</strain>
    </source>
</reference>
<proteinExistence type="predicted"/>
<dbReference type="AlphaFoldDB" id="A0A6C0J9V3"/>
<feature type="compositionally biased region" description="Low complexity" evidence="1">
    <location>
        <begin position="330"/>
        <end position="345"/>
    </location>
</feature>
<accession>A0A6C0J9V3</accession>
<name>A0A6C0J9V3_9ZZZZ</name>
<feature type="compositionally biased region" description="Pro residues" evidence="1">
    <location>
        <begin position="346"/>
        <end position="356"/>
    </location>
</feature>
<evidence type="ECO:0000256" key="1">
    <source>
        <dbReference type="SAM" id="MobiDB-lite"/>
    </source>
</evidence>
<evidence type="ECO:0000313" key="2">
    <source>
        <dbReference type="EMBL" id="QHU02409.1"/>
    </source>
</evidence>
<feature type="region of interest" description="Disordered" evidence="1">
    <location>
        <begin position="314"/>
        <end position="381"/>
    </location>
</feature>
<organism evidence="2">
    <name type="scientific">viral metagenome</name>
    <dbReference type="NCBI Taxonomy" id="1070528"/>
    <lineage>
        <taxon>unclassified sequences</taxon>
        <taxon>metagenomes</taxon>
        <taxon>organismal metagenomes</taxon>
    </lineage>
</organism>
<feature type="compositionally biased region" description="Polar residues" evidence="1">
    <location>
        <begin position="364"/>
        <end position="381"/>
    </location>
</feature>